<sequence>MIVLKMMGSVRKRPWWKIASVFLIQQLRKVVYTSFIAQMSE</sequence>
<keyword evidence="2" id="KW-1185">Reference proteome</keyword>
<proteinExistence type="predicted"/>
<dbReference type="KEGG" id="dmm:dnm_067880"/>
<gene>
    <name evidence="1" type="ORF">dnm_067880</name>
</gene>
<evidence type="ECO:0000313" key="1">
    <source>
        <dbReference type="EMBL" id="QTA90727.1"/>
    </source>
</evidence>
<evidence type="ECO:0000313" key="2">
    <source>
        <dbReference type="Proteomes" id="UP000663722"/>
    </source>
</evidence>
<name>A0A975BS57_9BACT</name>
<protein>
    <submittedName>
        <fullName evidence="1">Uncharacterized protein</fullName>
    </submittedName>
</protein>
<reference evidence="1" key="1">
    <citation type="journal article" date="2021" name="Microb. Physiol.">
        <title>Proteogenomic Insights into the Physiology of Marine, Sulfate-Reducing, Filamentous Desulfonema limicola and Desulfonema magnum.</title>
        <authorList>
            <person name="Schnaars V."/>
            <person name="Wohlbrand L."/>
            <person name="Scheve S."/>
            <person name="Hinrichs C."/>
            <person name="Reinhardt R."/>
            <person name="Rabus R."/>
        </authorList>
    </citation>
    <scope>NUCLEOTIDE SEQUENCE</scope>
    <source>
        <strain evidence="1">4be13</strain>
    </source>
</reference>
<organism evidence="1 2">
    <name type="scientific">Desulfonema magnum</name>
    <dbReference type="NCBI Taxonomy" id="45655"/>
    <lineage>
        <taxon>Bacteria</taxon>
        <taxon>Pseudomonadati</taxon>
        <taxon>Thermodesulfobacteriota</taxon>
        <taxon>Desulfobacteria</taxon>
        <taxon>Desulfobacterales</taxon>
        <taxon>Desulfococcaceae</taxon>
        <taxon>Desulfonema</taxon>
    </lineage>
</organism>
<dbReference type="EMBL" id="CP061800">
    <property type="protein sequence ID" value="QTA90727.1"/>
    <property type="molecule type" value="Genomic_DNA"/>
</dbReference>
<dbReference type="AlphaFoldDB" id="A0A975BS57"/>
<dbReference type="Proteomes" id="UP000663722">
    <property type="component" value="Chromosome"/>
</dbReference>
<accession>A0A975BS57</accession>